<evidence type="ECO:0000313" key="1">
    <source>
        <dbReference type="EMBL" id="KAF1025817.1"/>
    </source>
</evidence>
<dbReference type="Pfam" id="PF03592">
    <property type="entry name" value="Terminase_2"/>
    <property type="match status" value="1"/>
</dbReference>
<accession>A0A833PGA2</accession>
<dbReference type="GO" id="GO:0051276">
    <property type="term" value="P:chromosome organization"/>
    <property type="evidence" value="ECO:0007669"/>
    <property type="project" value="InterPro"/>
</dbReference>
<proteinExistence type="predicted"/>
<evidence type="ECO:0000313" key="2">
    <source>
        <dbReference type="Proteomes" id="UP000490535"/>
    </source>
</evidence>
<evidence type="ECO:0008006" key="3">
    <source>
        <dbReference type="Google" id="ProtNLM"/>
    </source>
</evidence>
<dbReference type="EMBL" id="WNDP01000033">
    <property type="protein sequence ID" value="KAF1025817.1"/>
    <property type="molecule type" value="Genomic_DNA"/>
</dbReference>
<comment type="caution">
    <text evidence="1">The sequence shown here is derived from an EMBL/GenBank/DDBJ whole genome shotgun (WGS) entry which is preliminary data.</text>
</comment>
<gene>
    <name evidence="1" type="ORF">GAK29_01679</name>
</gene>
<dbReference type="InterPro" id="IPR005335">
    <property type="entry name" value="Terminase_ssu"/>
</dbReference>
<organism evidence="1 2">
    <name type="scientific">Acinetobacter bereziniae</name>
    <name type="common">Acinetobacter genomosp. 10</name>
    <dbReference type="NCBI Taxonomy" id="106648"/>
    <lineage>
        <taxon>Bacteria</taxon>
        <taxon>Pseudomonadati</taxon>
        <taxon>Pseudomonadota</taxon>
        <taxon>Gammaproteobacteria</taxon>
        <taxon>Moraxellales</taxon>
        <taxon>Moraxellaceae</taxon>
        <taxon>Acinetobacter</taxon>
    </lineage>
</organism>
<name>A0A833PGA2_ACIBZ</name>
<dbReference type="AlphaFoldDB" id="A0A833PGA2"/>
<sequence length="172" mass="19281">MEEQIELPAGSEPLENARWEHLAQAYLISNVVNKASKEAGYSDRISGWRAYKQPLVQARIKFLQEERAKELGIDAYYVLNNLKTIAERCMQAEEVKDREGNSTGEYKFDSSSAIKANELIGKHLGLFSEKVKHEHTGAEGGPIQHVNTPLSLTELENLTTEQLSRLAINGKL</sequence>
<reference evidence="2" key="1">
    <citation type="journal article" date="2020" name="MBio">
        <title>Horizontal gene transfer to a defensive symbiont with a reduced genome amongst a multipartite beetle microbiome.</title>
        <authorList>
            <person name="Waterworth S.C."/>
            <person name="Florez L.V."/>
            <person name="Rees E.R."/>
            <person name="Hertweck C."/>
            <person name="Kaltenpoth M."/>
            <person name="Kwan J.C."/>
        </authorList>
    </citation>
    <scope>NUCLEOTIDE SEQUENCE [LARGE SCALE GENOMIC DNA]</scope>
</reference>
<protein>
    <recommendedName>
        <fullName evidence="3">Terminase small subunit</fullName>
    </recommendedName>
</protein>
<dbReference type="Proteomes" id="UP000490535">
    <property type="component" value="Unassembled WGS sequence"/>
</dbReference>